<dbReference type="Proteomes" id="UP000622317">
    <property type="component" value="Unassembled WGS sequence"/>
</dbReference>
<dbReference type="CDD" id="cd04184">
    <property type="entry name" value="GT2_RfbC_Mx_like"/>
    <property type="match status" value="1"/>
</dbReference>
<gene>
    <name evidence="3" type="ORF">IEN85_04300</name>
</gene>
<dbReference type="PANTHER" id="PTHR43179">
    <property type="entry name" value="RHAMNOSYLTRANSFERASE WBBL"/>
    <property type="match status" value="1"/>
</dbReference>
<dbReference type="SUPFAM" id="SSF53448">
    <property type="entry name" value="Nucleotide-diphospho-sugar transferases"/>
    <property type="match status" value="2"/>
</dbReference>
<evidence type="ECO:0000256" key="1">
    <source>
        <dbReference type="SAM" id="MobiDB-lite"/>
    </source>
</evidence>
<name>A0A927F7Q3_9BACT</name>
<sequence>MNILFINYGDLRSNSMEHICPYANELSKSGHSCSIAVEKIETRDLEPSGEALYSLYNHLELAAGHSLFPNGKPADLIHAWTPRENVRKLTLEYQKRHPKTKLIVHLEDNEESILESYYLSNIEELRQKALEQRQADWHPRLSHPIEFRRLLAKADAVTLITPSLQKLLPICKETLVINPIIEAEDSPQQISDSELRQKYGLPDDTIITVFPGGITSNNREDIRNLYLAIHALQRDGIRIKLVKTGPSCDLFERSFRFDIKQVAIDLGYISERDLKGLIGLSNLLVQPGQDNAFNRDRFPCKIPVYLSSHRPCIIPSFYQPYHLPEDQICLSLTTSSPEEIAEKIKQLIDAPEIGAKLAKNAHTYALQAYAPRRNRERLERFYSQVISSSVITDTEPPKLPEELHAEIAELKREIAEQAAESSSALKQKEQELCAHKELYNKLQQELDQWVERDQRRRSTFSWQVTAPLRALRRATIDHLKKKPKPEQPTASTPEPPPALEPVALEPIQSEPIDAQSTPDSDAPPEGHRCYIKNYHKFVEREEWIRSIYLDKYQHPPQGPNCPKISILLPVYNVEEIWLRKCMDSVIAQCYQNWELCIADDASTELHIGPTLYQYSQSDPRIRVTTRSVNGHISAASNSAFELASGDYIALLDHDDELPPHALAKVVDAINQNPQAKLIYSDEDKIDQLGIRHDPHLKSDWNYDLLLSCNTISHLGVYRRDVYEQAGGFRVGFEGAQDWDLALRTIENCDDDEIVHIPEILYHWRTIESSTANHHSAKNYAHEAQRRSISDHLQRQRKTAELISIDGIHWRVRYPLPPEPPKVSIVIPTKDWPDLISQCVDSILENTTYPNYEVLVVDNQTKDPTALKYLKSVQKDPRVKVLRFDRSFNYSAINNYAVSQSDAEVICLLNNDTEVITPDWLEELVSHAIRPEIGVVGAKLLYPDDHIQHAGIVLGIDGVAKHAFRFLHKDDFGHVHRANLISQWSAVTGACLAFRRCLWTRLHGLDEENLSIAYNDVDFCLRCREAGFKTILTPYALLYHKESTTRGWDQTPAQLALHHTEAAYMYKRWPKEIQQDPYYNPNFAKTKNDFEYVT</sequence>
<dbReference type="InterPro" id="IPR001173">
    <property type="entry name" value="Glyco_trans_2-like"/>
</dbReference>
<evidence type="ECO:0000313" key="4">
    <source>
        <dbReference type="Proteomes" id="UP000622317"/>
    </source>
</evidence>
<reference evidence="3" key="1">
    <citation type="submission" date="2020-09" db="EMBL/GenBank/DDBJ databases">
        <title>Pelagicoccus enzymogenes sp. nov. with an EPS production, isolated from marine sediment.</title>
        <authorList>
            <person name="Feng X."/>
        </authorList>
    </citation>
    <scope>NUCLEOTIDE SEQUENCE</scope>
    <source>
        <strain evidence="3">NFK12</strain>
    </source>
</reference>
<dbReference type="Gene3D" id="3.90.550.10">
    <property type="entry name" value="Spore Coat Polysaccharide Biosynthesis Protein SpsA, Chain A"/>
    <property type="match status" value="2"/>
</dbReference>
<dbReference type="Gene3D" id="3.40.50.2000">
    <property type="entry name" value="Glycogen Phosphorylase B"/>
    <property type="match status" value="1"/>
</dbReference>
<dbReference type="EMBL" id="JACYFG010000006">
    <property type="protein sequence ID" value="MBD5778700.1"/>
    <property type="molecule type" value="Genomic_DNA"/>
</dbReference>
<evidence type="ECO:0000313" key="3">
    <source>
        <dbReference type="EMBL" id="MBD5778700.1"/>
    </source>
</evidence>
<keyword evidence="4" id="KW-1185">Reference proteome</keyword>
<dbReference type="GO" id="GO:0016757">
    <property type="term" value="F:glycosyltransferase activity"/>
    <property type="evidence" value="ECO:0007669"/>
    <property type="project" value="UniProtKB-KW"/>
</dbReference>
<dbReference type="SUPFAM" id="SSF53756">
    <property type="entry name" value="UDP-Glycosyltransferase/glycogen phosphorylase"/>
    <property type="match status" value="1"/>
</dbReference>
<feature type="domain" description="Glycosyltransferase 2-like" evidence="2">
    <location>
        <begin position="565"/>
        <end position="723"/>
    </location>
</feature>
<organism evidence="3 4">
    <name type="scientific">Pelagicoccus enzymogenes</name>
    <dbReference type="NCBI Taxonomy" id="2773457"/>
    <lineage>
        <taxon>Bacteria</taxon>
        <taxon>Pseudomonadati</taxon>
        <taxon>Verrucomicrobiota</taxon>
        <taxon>Opitutia</taxon>
        <taxon>Puniceicoccales</taxon>
        <taxon>Pelagicoccaceae</taxon>
        <taxon>Pelagicoccus</taxon>
    </lineage>
</organism>
<dbReference type="CDD" id="cd04186">
    <property type="entry name" value="GT_2_like_c"/>
    <property type="match status" value="1"/>
</dbReference>
<dbReference type="AlphaFoldDB" id="A0A927F7Q3"/>
<evidence type="ECO:0000259" key="2">
    <source>
        <dbReference type="Pfam" id="PF00535"/>
    </source>
</evidence>
<dbReference type="PANTHER" id="PTHR43179:SF7">
    <property type="entry name" value="RHAMNOSYLTRANSFERASE WBBL"/>
    <property type="match status" value="1"/>
</dbReference>
<accession>A0A927F7Q3</accession>
<proteinExistence type="predicted"/>
<comment type="caution">
    <text evidence="3">The sequence shown here is derived from an EMBL/GenBank/DDBJ whole genome shotgun (WGS) entry which is preliminary data.</text>
</comment>
<dbReference type="InterPro" id="IPR029044">
    <property type="entry name" value="Nucleotide-diphossugar_trans"/>
</dbReference>
<dbReference type="Pfam" id="PF00535">
    <property type="entry name" value="Glycos_transf_2"/>
    <property type="match status" value="2"/>
</dbReference>
<feature type="domain" description="Glycosyltransferase 2-like" evidence="2">
    <location>
        <begin position="823"/>
        <end position="942"/>
    </location>
</feature>
<feature type="region of interest" description="Disordered" evidence="1">
    <location>
        <begin position="477"/>
        <end position="501"/>
    </location>
</feature>
<dbReference type="RefSeq" id="WP_191615830.1">
    <property type="nucleotide sequence ID" value="NZ_JACYFG010000006.1"/>
</dbReference>
<protein>
    <submittedName>
        <fullName evidence="3">Glycosyltransferase</fullName>
    </submittedName>
</protein>